<organism evidence="7 8">
    <name type="scientific">Genlisea aurea</name>
    <dbReference type="NCBI Taxonomy" id="192259"/>
    <lineage>
        <taxon>Eukaryota</taxon>
        <taxon>Viridiplantae</taxon>
        <taxon>Streptophyta</taxon>
        <taxon>Embryophyta</taxon>
        <taxon>Tracheophyta</taxon>
        <taxon>Spermatophyta</taxon>
        <taxon>Magnoliopsida</taxon>
        <taxon>eudicotyledons</taxon>
        <taxon>Gunneridae</taxon>
        <taxon>Pentapetalae</taxon>
        <taxon>asterids</taxon>
        <taxon>lamiids</taxon>
        <taxon>Lamiales</taxon>
        <taxon>Lentibulariaceae</taxon>
        <taxon>Genlisea</taxon>
    </lineage>
</organism>
<dbReference type="Pfam" id="PF00179">
    <property type="entry name" value="UQ_con"/>
    <property type="match status" value="1"/>
</dbReference>
<dbReference type="Pfam" id="PF23044">
    <property type="entry name" value="SH3-C_UBE2O"/>
    <property type="match status" value="1"/>
</dbReference>
<gene>
    <name evidence="7" type="ORF">M569_02221</name>
</gene>
<keyword evidence="5" id="KW-0067">ATP-binding</keyword>
<keyword evidence="8" id="KW-1185">Reference proteome</keyword>
<evidence type="ECO:0000256" key="1">
    <source>
        <dbReference type="ARBA" id="ARBA00012486"/>
    </source>
</evidence>
<dbReference type="OrthoDB" id="47801at2759"/>
<evidence type="ECO:0000256" key="2">
    <source>
        <dbReference type="ARBA" id="ARBA00022679"/>
    </source>
</evidence>
<evidence type="ECO:0000259" key="6">
    <source>
        <dbReference type="PROSITE" id="PS50127"/>
    </source>
</evidence>
<dbReference type="AlphaFoldDB" id="S8CYM0"/>
<reference evidence="7 8" key="1">
    <citation type="journal article" date="2013" name="BMC Genomics">
        <title>The miniature genome of a carnivorous plant Genlisea aurea contains a low number of genes and short non-coding sequences.</title>
        <authorList>
            <person name="Leushkin E.V."/>
            <person name="Sutormin R.A."/>
            <person name="Nabieva E.R."/>
            <person name="Penin A.A."/>
            <person name="Kondrashov A.S."/>
            <person name="Logacheva M.D."/>
        </authorList>
    </citation>
    <scope>NUCLEOTIDE SEQUENCE [LARGE SCALE GENOMIC DNA]</scope>
</reference>
<dbReference type="FunFam" id="3.10.110.10:FF:000028">
    <property type="entry name" value="Probable ubiquitin-conjugating enzyme E2 23"/>
    <property type="match status" value="1"/>
</dbReference>
<dbReference type="PANTHER" id="PTHR46116:SF15">
    <property type="entry name" value="(E3-INDEPENDENT) E2 UBIQUITIN-CONJUGATING ENZYME"/>
    <property type="match status" value="1"/>
</dbReference>
<dbReference type="InterPro" id="IPR057735">
    <property type="entry name" value="UBE2O-like_tSH3-B"/>
</dbReference>
<name>S8CYM0_9LAMI</name>
<evidence type="ECO:0000313" key="7">
    <source>
        <dbReference type="EMBL" id="EPS72534.1"/>
    </source>
</evidence>
<sequence length="753" mass="84633">SESSSLGDLENTDSFYGGEACSVIANLDETIKRIDDFLLFERQFLHGDIVCLASDSQGQPGKVFNVEMTVNMETVDGRKIENADCKNLQRIRSVSADDYVVRGPWLGKVEKTVDHLTVLFDDGTLSHFSADGAEKIISLSQDVVEDSLQPLYPGQRVSVEFPSLKRSARWLCGVLRKNRKEQQGTVLDVDTGVAFIHWLFCADISSEKDCVPSSRQDSKNLTVLSAFPHASWQLGDWCMLPLERETNQNFQNAAVIVKTKTKVDVMWQDGSRSLGLDSCLLLPVNMIEAHDFWPDAFVSEKGTSDDRNFPRYGIVRSVDAREQTAEVKWCKPSSLSCIDFEETVSCYELVEHPGYSFCLGEAVYRVGEEKNGESSSYFGNVFGFRNGYVEVKWADGLTIEVAPYEISRINSDENASAFLQDGVENEEDVKQSFMNSFSSITTGLFDFLRKSYAKAVDDDGKYICEEEDESLKPPAMAPCSSEKRGSFLQFDMVSDFSDHHFAEASGMEEAQVRRSWLKTVHNEWSSLAKDLPETIYVRAYEGRIDLLRAAIVGTQGTPYHDGLFFFDIRLPLEYPNEPPKVHYNSFGLRINPNLYESGEICLSLLNTWTGSESEAWNSKSSSLIQLLLSLQALVLNEKPYFNEAGYDSLMGKAEGEKNAVRYNENALLVNCRSMLCHLNKPPKNFEALVTEHFRSRCRNILTACRAYLNGAPVCNPFSVECCERQRSSTGFRIGISKLHAKLLEAFLEKGFDC</sequence>
<evidence type="ECO:0000313" key="8">
    <source>
        <dbReference type="Proteomes" id="UP000015453"/>
    </source>
</evidence>
<feature type="non-terminal residue" evidence="7">
    <location>
        <position position="1"/>
    </location>
</feature>
<dbReference type="Pfam" id="PF23046">
    <property type="entry name" value="tSH3-B_UBE2O"/>
    <property type="match status" value="1"/>
</dbReference>
<feature type="domain" description="UBC core" evidence="6">
    <location>
        <begin position="515"/>
        <end position="675"/>
    </location>
</feature>
<evidence type="ECO:0000256" key="4">
    <source>
        <dbReference type="ARBA" id="ARBA00022786"/>
    </source>
</evidence>
<dbReference type="EC" id="2.3.2.23" evidence="1"/>
<keyword evidence="4" id="KW-0833">Ubl conjugation pathway</keyword>
<dbReference type="InterPro" id="IPR000608">
    <property type="entry name" value="UBC"/>
</dbReference>
<accession>S8CYM0</accession>
<dbReference type="PROSITE" id="PS50127">
    <property type="entry name" value="UBC_2"/>
    <property type="match status" value="1"/>
</dbReference>
<protein>
    <recommendedName>
        <fullName evidence="1">E2 ubiquitin-conjugating enzyme</fullName>
        <ecNumber evidence="1">2.3.2.23</ecNumber>
    </recommendedName>
</protein>
<dbReference type="Proteomes" id="UP000015453">
    <property type="component" value="Unassembled WGS sequence"/>
</dbReference>
<dbReference type="InterPro" id="IPR016135">
    <property type="entry name" value="UBQ-conjugating_enzyme/RWD"/>
</dbReference>
<dbReference type="PANTHER" id="PTHR46116">
    <property type="entry name" value="(E3-INDEPENDENT) E2 UBIQUITIN-CONJUGATING ENZYME"/>
    <property type="match status" value="1"/>
</dbReference>
<proteinExistence type="predicted"/>
<dbReference type="GO" id="GO:0005524">
    <property type="term" value="F:ATP binding"/>
    <property type="evidence" value="ECO:0007669"/>
    <property type="project" value="UniProtKB-KW"/>
</dbReference>
<dbReference type="InterPro" id="IPR057733">
    <property type="entry name" value="UBE2O-like_SH3-B"/>
</dbReference>
<evidence type="ECO:0000256" key="5">
    <source>
        <dbReference type="ARBA" id="ARBA00022840"/>
    </source>
</evidence>
<dbReference type="EMBL" id="AUSU01000797">
    <property type="protein sequence ID" value="EPS72534.1"/>
    <property type="molecule type" value="Genomic_DNA"/>
</dbReference>
<dbReference type="Pfam" id="PF23043">
    <property type="entry name" value="SH3-B_UBE2O"/>
    <property type="match status" value="1"/>
</dbReference>
<dbReference type="CDD" id="cd23837">
    <property type="entry name" value="UBCc_UBE2O"/>
    <property type="match status" value="1"/>
</dbReference>
<keyword evidence="2" id="KW-0808">Transferase</keyword>
<dbReference type="InterPro" id="IPR057734">
    <property type="entry name" value="UBE2O-like_SH3-C"/>
</dbReference>
<dbReference type="SUPFAM" id="SSF54495">
    <property type="entry name" value="UBC-like"/>
    <property type="match status" value="1"/>
</dbReference>
<keyword evidence="3" id="KW-0547">Nucleotide-binding</keyword>
<dbReference type="SMART" id="SM00212">
    <property type="entry name" value="UBCc"/>
    <property type="match status" value="1"/>
</dbReference>
<dbReference type="Gene3D" id="3.10.110.10">
    <property type="entry name" value="Ubiquitin Conjugating Enzyme"/>
    <property type="match status" value="1"/>
</dbReference>
<evidence type="ECO:0000256" key="3">
    <source>
        <dbReference type="ARBA" id="ARBA00022741"/>
    </source>
</evidence>
<dbReference type="GO" id="GO:0061631">
    <property type="term" value="F:ubiquitin conjugating enzyme activity"/>
    <property type="evidence" value="ECO:0007669"/>
    <property type="project" value="UniProtKB-EC"/>
</dbReference>
<comment type="caution">
    <text evidence="7">The sequence shown here is derived from an EMBL/GenBank/DDBJ whole genome shotgun (WGS) entry which is preliminary data.</text>
</comment>